<keyword evidence="3" id="KW-0804">Transcription</keyword>
<dbReference type="Pfam" id="PF12833">
    <property type="entry name" value="HTH_18"/>
    <property type="match status" value="1"/>
</dbReference>
<reference evidence="5 6" key="1">
    <citation type="journal article" date="2019" name="Int. J. Syst. Evol. Microbiol.">
        <title>The Global Catalogue of Microorganisms (GCM) 10K type strain sequencing project: providing services to taxonomists for standard genome sequencing and annotation.</title>
        <authorList>
            <consortium name="The Broad Institute Genomics Platform"/>
            <consortium name="The Broad Institute Genome Sequencing Center for Infectious Disease"/>
            <person name="Wu L."/>
            <person name="Ma J."/>
        </authorList>
    </citation>
    <scope>NUCLEOTIDE SEQUENCE [LARGE SCALE GENOMIC DNA]</scope>
    <source>
        <strain evidence="5 6">JCM 10425</strain>
    </source>
</reference>
<evidence type="ECO:0000256" key="1">
    <source>
        <dbReference type="ARBA" id="ARBA00023015"/>
    </source>
</evidence>
<dbReference type="InterPro" id="IPR018060">
    <property type="entry name" value="HTH_AraC"/>
</dbReference>
<dbReference type="RefSeq" id="WP_344650528.1">
    <property type="nucleotide sequence ID" value="NZ_BAAAGX010000016.1"/>
</dbReference>
<dbReference type="PROSITE" id="PS00041">
    <property type="entry name" value="HTH_ARAC_FAMILY_1"/>
    <property type="match status" value="1"/>
</dbReference>
<dbReference type="InterPro" id="IPR020449">
    <property type="entry name" value="Tscrpt_reg_AraC-type_HTH"/>
</dbReference>
<evidence type="ECO:0000313" key="6">
    <source>
        <dbReference type="Proteomes" id="UP001500967"/>
    </source>
</evidence>
<name>A0ABN0UIY3_9ACTN</name>
<keyword evidence="6" id="KW-1185">Reference proteome</keyword>
<protein>
    <recommendedName>
        <fullName evidence="4">HTH araC/xylS-type domain-containing protein</fullName>
    </recommendedName>
</protein>
<organism evidence="5 6">
    <name type="scientific">Cryptosporangium japonicum</name>
    <dbReference type="NCBI Taxonomy" id="80872"/>
    <lineage>
        <taxon>Bacteria</taxon>
        <taxon>Bacillati</taxon>
        <taxon>Actinomycetota</taxon>
        <taxon>Actinomycetes</taxon>
        <taxon>Cryptosporangiales</taxon>
        <taxon>Cryptosporangiaceae</taxon>
        <taxon>Cryptosporangium</taxon>
    </lineage>
</organism>
<keyword evidence="1" id="KW-0805">Transcription regulation</keyword>
<dbReference type="PROSITE" id="PS01124">
    <property type="entry name" value="HTH_ARAC_FAMILY_2"/>
    <property type="match status" value="1"/>
</dbReference>
<dbReference type="PRINTS" id="PR00032">
    <property type="entry name" value="HTHARAC"/>
</dbReference>
<dbReference type="Gene3D" id="1.10.10.60">
    <property type="entry name" value="Homeodomain-like"/>
    <property type="match status" value="2"/>
</dbReference>
<dbReference type="EMBL" id="BAAAGX010000016">
    <property type="protein sequence ID" value="GAA0252089.1"/>
    <property type="molecule type" value="Genomic_DNA"/>
</dbReference>
<accession>A0ABN0UIY3</accession>
<sequence length="269" mass="29432">MTLPSRLLRSSDWNTVSAALYLDPPVAAPFRTAASDDLLVVAVLSGHYTIESASGRTTYHPGSVGLTAPGNTSELRWEALRPDPMESVHIRLRPSLFEGATGLPDALVTDDPLVSALATALGDAVWRDADALYADTMAQALAVQLAAPPRRDPGPLGRRQVDRVVEYMRAHLSDDVSLDALAAQANVSKFHFVRLFTRATGDTPHRYLRRLRLRRGADLLAGPESVQRIALVCGYRSPGQFATAFRREFGVSPTDYRRGDRRSDKPTRS</sequence>
<dbReference type="InterPro" id="IPR018062">
    <property type="entry name" value="HTH_AraC-typ_CS"/>
</dbReference>
<gene>
    <name evidence="5" type="ORF">GCM10009539_41580</name>
</gene>
<dbReference type="InterPro" id="IPR050204">
    <property type="entry name" value="AraC_XylS_family_regulators"/>
</dbReference>
<evidence type="ECO:0000259" key="4">
    <source>
        <dbReference type="PROSITE" id="PS01124"/>
    </source>
</evidence>
<dbReference type="PANTHER" id="PTHR46796:SF6">
    <property type="entry name" value="ARAC SUBFAMILY"/>
    <property type="match status" value="1"/>
</dbReference>
<evidence type="ECO:0000313" key="5">
    <source>
        <dbReference type="EMBL" id="GAA0252089.1"/>
    </source>
</evidence>
<feature type="domain" description="HTH araC/xylS-type" evidence="4">
    <location>
        <begin position="162"/>
        <end position="259"/>
    </location>
</feature>
<comment type="caution">
    <text evidence="5">The sequence shown here is derived from an EMBL/GenBank/DDBJ whole genome shotgun (WGS) entry which is preliminary data.</text>
</comment>
<dbReference type="Proteomes" id="UP001500967">
    <property type="component" value="Unassembled WGS sequence"/>
</dbReference>
<dbReference type="PANTHER" id="PTHR46796">
    <property type="entry name" value="HTH-TYPE TRANSCRIPTIONAL ACTIVATOR RHAS-RELATED"/>
    <property type="match status" value="1"/>
</dbReference>
<keyword evidence="2" id="KW-0238">DNA-binding</keyword>
<dbReference type="InterPro" id="IPR009057">
    <property type="entry name" value="Homeodomain-like_sf"/>
</dbReference>
<dbReference type="SUPFAM" id="SSF46689">
    <property type="entry name" value="Homeodomain-like"/>
    <property type="match status" value="2"/>
</dbReference>
<evidence type="ECO:0000256" key="3">
    <source>
        <dbReference type="ARBA" id="ARBA00023163"/>
    </source>
</evidence>
<proteinExistence type="predicted"/>
<dbReference type="SMART" id="SM00342">
    <property type="entry name" value="HTH_ARAC"/>
    <property type="match status" value="1"/>
</dbReference>
<evidence type="ECO:0000256" key="2">
    <source>
        <dbReference type="ARBA" id="ARBA00023125"/>
    </source>
</evidence>